<dbReference type="AlphaFoldDB" id="A0A6B9XZV2"/>
<dbReference type="GO" id="GO:0016740">
    <property type="term" value="F:transferase activity"/>
    <property type="evidence" value="ECO:0007669"/>
    <property type="project" value="UniProtKB-KW"/>
</dbReference>
<sequence>MNVNYFFLWNYNKFPFVYSLMSKDERNILVINTQDCNDLYASLLELRRLDKITDVILFKNNVTEYFFNVLKRISLYPFRKNKHSINFYLDGFVGYYPLILSNLGRPNKIFFYEEGESTYCDDVLFEKKVKPQLKSIINTFIKKTLSVPKNSINDISGFYVRDEKRLKKIFSEKKDFTYKFPIKEINDIQAIKSLSDYDKDIIKAIFFKDFDCDFSSDKSKKAIVLTQPTYLYGMHSKEELAALFNEQIIKLKENNFDVYLKLHPREKEDIYIKEGVHRINGKFPFELLAIYNIQFDVGLTYNSTAINSSLIKNKILLSEL</sequence>
<evidence type="ECO:0000313" key="1">
    <source>
        <dbReference type="EMBL" id="QHR93119.1"/>
    </source>
</evidence>
<name>A0A6B9XZV2_ENTCL</name>
<reference evidence="1" key="1">
    <citation type="submission" date="2019-03" db="EMBL/GenBank/DDBJ databases">
        <title>Genetic characterization of the O-antigen and development of a molecular serotyping scheme for Enterobacter cloacae.</title>
        <authorList>
            <person name="Li Y."/>
            <person name="Huang J."/>
            <person name="Wang X."/>
            <person name="Xu C."/>
            <person name="Han T."/>
            <person name="Guo X."/>
        </authorList>
    </citation>
    <scope>NUCLEOTIDE SEQUENCE</scope>
    <source>
        <strain evidence="1">NCTC 11574</strain>
    </source>
</reference>
<protein>
    <submittedName>
        <fullName evidence="1">Glycosyl transferase</fullName>
    </submittedName>
</protein>
<dbReference type="InterPro" id="IPR010866">
    <property type="entry name" value="A-2_8-polyST"/>
</dbReference>
<dbReference type="Gene3D" id="3.40.50.11110">
    <property type="entry name" value="Sialyltransferase, C-terminal GT-B Rossman nucleotide-binding domain"/>
    <property type="match status" value="1"/>
</dbReference>
<dbReference type="EMBL" id="MK595717">
    <property type="protein sequence ID" value="QHR93119.1"/>
    <property type="molecule type" value="Genomic_DNA"/>
</dbReference>
<organism evidence="1">
    <name type="scientific">Enterobacter cloacae</name>
    <dbReference type="NCBI Taxonomy" id="550"/>
    <lineage>
        <taxon>Bacteria</taxon>
        <taxon>Pseudomonadati</taxon>
        <taxon>Pseudomonadota</taxon>
        <taxon>Gammaproteobacteria</taxon>
        <taxon>Enterobacterales</taxon>
        <taxon>Enterobacteriaceae</taxon>
        <taxon>Enterobacter</taxon>
        <taxon>Enterobacter cloacae complex</taxon>
    </lineage>
</organism>
<accession>A0A6B9XZV2</accession>
<keyword evidence="1" id="KW-0808">Transferase</keyword>
<dbReference type="Pfam" id="PF07388">
    <property type="entry name" value="A-2_8-polyST"/>
    <property type="match status" value="1"/>
</dbReference>
<proteinExistence type="predicted"/>